<evidence type="ECO:0000256" key="3">
    <source>
        <dbReference type="ARBA" id="ARBA00022572"/>
    </source>
</evidence>
<keyword evidence="15" id="KW-1185">Reference proteome</keyword>
<keyword evidence="5" id="KW-0067">ATP-binding</keyword>
<dbReference type="InterPro" id="IPR003961">
    <property type="entry name" value="FN3_dom"/>
</dbReference>
<dbReference type="SMART" id="SM00060">
    <property type="entry name" value="FN3"/>
    <property type="match status" value="3"/>
</dbReference>
<name>A0ABN8QBH1_9CNID</name>
<evidence type="ECO:0000256" key="9">
    <source>
        <dbReference type="SAM" id="Phobius"/>
    </source>
</evidence>
<dbReference type="PANTHER" id="PTHR46957:SF1">
    <property type="entry name" value="PHOSPHATIDYLINOSITOL PHOSPHATASE PTPRQ"/>
    <property type="match status" value="1"/>
</dbReference>
<feature type="signal peptide" evidence="10">
    <location>
        <begin position="1"/>
        <end position="22"/>
    </location>
</feature>
<keyword evidence="4" id="KW-0547">Nucleotide-binding</keyword>
<keyword evidence="10" id="KW-0732">Signal</keyword>
<evidence type="ECO:0000259" key="11">
    <source>
        <dbReference type="PROSITE" id="PS50038"/>
    </source>
</evidence>
<feature type="chain" id="PRO_5047042029" evidence="10">
    <location>
        <begin position="23"/>
        <end position="837"/>
    </location>
</feature>
<dbReference type="InterPro" id="IPR036116">
    <property type="entry name" value="FN3_sf"/>
</dbReference>
<dbReference type="PANTHER" id="PTHR46957">
    <property type="entry name" value="CYTOKINE RECEPTOR"/>
    <property type="match status" value="1"/>
</dbReference>
<evidence type="ECO:0000313" key="14">
    <source>
        <dbReference type="EMBL" id="CAH3161247.1"/>
    </source>
</evidence>
<proteinExistence type="predicted"/>
<keyword evidence="9" id="KW-0472">Membrane</keyword>
<reference evidence="14 15" key="1">
    <citation type="submission" date="2022-05" db="EMBL/GenBank/DDBJ databases">
        <authorList>
            <consortium name="Genoscope - CEA"/>
            <person name="William W."/>
        </authorList>
    </citation>
    <scope>NUCLEOTIDE SEQUENCE [LARGE SCALE GENOMIC DNA]</scope>
</reference>
<comment type="subcellular location">
    <subcellularLocation>
        <location evidence="1">Membrane</location>
        <topology evidence="1">Single-pass type I membrane protein</topology>
    </subcellularLocation>
</comment>
<keyword evidence="2" id="KW-0597">Phosphoprotein</keyword>
<evidence type="ECO:0000256" key="8">
    <source>
        <dbReference type="PROSITE-ProRule" id="PRU00121"/>
    </source>
</evidence>
<sequence>MLWNMALLGSLFLAILLEAGNAGVADLTKMLNEMNEDEPICISYGVFNIAARRTRKQGGYCNDIIGNQPIIATPKDMFYYDDSMWRWQYQAVSYRSWASLDISEGKKSDRLSEIDQCFKQIDDIYCHYYYKRCYIDSKPQPICREACEDLQFKHCKREFREALKMNFERRDRRIYQYHWDIINCTTLPYRNETTNCYYPNHDQEKVDVLETKDCFYGNGRGYRGNTNTTKWGKSCLSWDTHKPDKSKLNESIYDEIRNSSNFCRNPGGLSSRKPWCYFVDEGTVKWEYCNVPGCPKQPPSSPPNDYQGHNLSSTAVKVSWGNVPKPSRNGVLLGFHVLCERPNSTAKHFANIKSGSHSCEFKGLEKFTNYSCRLRAYNTFGNGTWSKKLVISTDEDVPSAAPESLEGWNISSTSLQVQWDPIPVGKRNGEILGYQVEARLEQQRMEWNSTVNYTTIRSIELGGLKKYSVYVVSVYGVTRRGRGPPGVLTVRTDEDVPDRPPSEITAKALEKDVVQLKWSPVSPKNTNGRVLGYRVFYSDVQNKSRANSTVAGPKETNLIINGLRPGTNYSFQMLAFTSKGNGAISASYFARTSLGTGATVAASVVPGIFALGAVFLAIHFAKKRGFLAFNDRNNLIPTITPYATSPPDWIDRIIANRHGYETLDDENVPTTPRRHPYVNIAPDGSLNIPPFLREIVIEFEQAYENTRYKRLQRKRRSLEQIAGKDGKPKYDKLDRGLSYYNAFHQQNNDSLNVPPGFTTTEALRDNNNHSIDLSELREFMRASERDVCSKEMIKMGVAEHSYSTNFHRRRFSVDLGEVREFISLREMRIHSEDESTV</sequence>
<evidence type="ECO:0000313" key="15">
    <source>
        <dbReference type="Proteomes" id="UP001159405"/>
    </source>
</evidence>
<organism evidence="14 15">
    <name type="scientific">Porites lobata</name>
    <dbReference type="NCBI Taxonomy" id="104759"/>
    <lineage>
        <taxon>Eukaryota</taxon>
        <taxon>Metazoa</taxon>
        <taxon>Cnidaria</taxon>
        <taxon>Anthozoa</taxon>
        <taxon>Hexacorallia</taxon>
        <taxon>Scleractinia</taxon>
        <taxon>Fungiina</taxon>
        <taxon>Poritidae</taxon>
        <taxon>Porites</taxon>
    </lineage>
</organism>
<evidence type="ECO:0000256" key="4">
    <source>
        <dbReference type="ARBA" id="ARBA00022741"/>
    </source>
</evidence>
<dbReference type="InterPro" id="IPR038178">
    <property type="entry name" value="Kringle_sf"/>
</dbReference>
<evidence type="ECO:0000259" key="13">
    <source>
        <dbReference type="PROSITE" id="PS50853"/>
    </source>
</evidence>
<dbReference type="SUPFAM" id="SSF49265">
    <property type="entry name" value="Fibronectin type III"/>
    <property type="match status" value="2"/>
</dbReference>
<evidence type="ECO:0000256" key="6">
    <source>
        <dbReference type="ARBA" id="ARBA00023157"/>
    </source>
</evidence>
<dbReference type="Gene3D" id="1.10.2000.10">
    <property type="entry name" value="Frizzled cysteine-rich domain"/>
    <property type="match status" value="1"/>
</dbReference>
<dbReference type="CDD" id="cd00108">
    <property type="entry name" value="KR"/>
    <property type="match status" value="1"/>
</dbReference>
<gene>
    <name evidence="14" type="ORF">PLOB_00004392</name>
</gene>
<dbReference type="Gene3D" id="2.40.20.10">
    <property type="entry name" value="Plasminogen Kringle 4"/>
    <property type="match status" value="1"/>
</dbReference>
<keyword evidence="9" id="KW-1133">Transmembrane helix</keyword>
<evidence type="ECO:0000256" key="10">
    <source>
        <dbReference type="SAM" id="SignalP"/>
    </source>
</evidence>
<protein>
    <submittedName>
        <fullName evidence="14">Uncharacterized protein</fullName>
    </submittedName>
</protein>
<dbReference type="PRINTS" id="PR00018">
    <property type="entry name" value="KRINGLE"/>
</dbReference>
<feature type="domain" description="Fibronectin type-III" evidence="13">
    <location>
        <begin position="401"/>
        <end position="496"/>
    </location>
</feature>
<feature type="transmembrane region" description="Helical" evidence="9">
    <location>
        <begin position="600"/>
        <end position="621"/>
    </location>
</feature>
<dbReference type="Proteomes" id="UP001159405">
    <property type="component" value="Unassembled WGS sequence"/>
</dbReference>
<evidence type="ECO:0000256" key="1">
    <source>
        <dbReference type="ARBA" id="ARBA00004479"/>
    </source>
</evidence>
<feature type="domain" description="Kringle" evidence="12">
    <location>
        <begin position="213"/>
        <end position="294"/>
    </location>
</feature>
<dbReference type="InterPro" id="IPR036790">
    <property type="entry name" value="Frizzled_dom_sf"/>
</dbReference>
<feature type="domain" description="Fibronectin type-III" evidence="13">
    <location>
        <begin position="302"/>
        <end position="396"/>
    </location>
</feature>
<feature type="domain" description="FZ" evidence="11">
    <location>
        <begin position="116"/>
        <end position="199"/>
    </location>
</feature>
<dbReference type="InterPro" id="IPR013806">
    <property type="entry name" value="Kringle-like"/>
</dbReference>
<evidence type="ECO:0000256" key="7">
    <source>
        <dbReference type="PROSITE-ProRule" id="PRU00090"/>
    </source>
</evidence>
<evidence type="ECO:0000259" key="12">
    <source>
        <dbReference type="PROSITE" id="PS50070"/>
    </source>
</evidence>
<evidence type="ECO:0000256" key="5">
    <source>
        <dbReference type="ARBA" id="ARBA00022840"/>
    </source>
</evidence>
<feature type="domain" description="Fibronectin type-III" evidence="13">
    <location>
        <begin position="500"/>
        <end position="595"/>
    </location>
</feature>
<dbReference type="PROSITE" id="PS50853">
    <property type="entry name" value="FN3"/>
    <property type="match status" value="3"/>
</dbReference>
<dbReference type="CDD" id="cd00063">
    <property type="entry name" value="FN3"/>
    <property type="match status" value="3"/>
</dbReference>
<dbReference type="SUPFAM" id="SSF57440">
    <property type="entry name" value="Kringle-like"/>
    <property type="match status" value="1"/>
</dbReference>
<dbReference type="PRINTS" id="PR00014">
    <property type="entry name" value="FNTYPEIII"/>
</dbReference>
<dbReference type="Pfam" id="PF00041">
    <property type="entry name" value="fn3"/>
    <property type="match status" value="3"/>
</dbReference>
<dbReference type="Gene3D" id="2.60.40.10">
    <property type="entry name" value="Immunoglobulins"/>
    <property type="match status" value="3"/>
</dbReference>
<dbReference type="EMBL" id="CALNXK010000119">
    <property type="protein sequence ID" value="CAH3161247.1"/>
    <property type="molecule type" value="Genomic_DNA"/>
</dbReference>
<dbReference type="InterPro" id="IPR050713">
    <property type="entry name" value="RTP_Phos/Ushers"/>
</dbReference>
<accession>A0ABN8QBH1</accession>
<comment type="caution">
    <text evidence="14">The sequence shown here is derived from an EMBL/GenBank/DDBJ whole genome shotgun (WGS) entry which is preliminary data.</text>
</comment>
<comment type="caution">
    <text evidence="8">Lacks conserved residue(s) required for the propagation of feature annotation.</text>
</comment>
<evidence type="ECO:0000256" key="2">
    <source>
        <dbReference type="ARBA" id="ARBA00022553"/>
    </source>
</evidence>
<dbReference type="Pfam" id="PF00051">
    <property type="entry name" value="Kringle"/>
    <property type="match status" value="1"/>
</dbReference>
<dbReference type="SMART" id="SM00130">
    <property type="entry name" value="KR"/>
    <property type="match status" value="1"/>
</dbReference>
<dbReference type="InterPro" id="IPR013783">
    <property type="entry name" value="Ig-like_fold"/>
</dbReference>
<keyword evidence="9" id="KW-0812">Transmembrane</keyword>
<dbReference type="InterPro" id="IPR020067">
    <property type="entry name" value="Frizzled_dom"/>
</dbReference>
<dbReference type="InterPro" id="IPR000001">
    <property type="entry name" value="Kringle"/>
</dbReference>
<keyword evidence="6 7" id="KW-1015">Disulfide bond</keyword>
<feature type="disulfide bond" evidence="7">
    <location>
        <begin position="117"/>
        <end position="155"/>
    </location>
</feature>
<dbReference type="PROSITE" id="PS50070">
    <property type="entry name" value="KRINGLE_2"/>
    <property type="match status" value="1"/>
</dbReference>
<keyword evidence="3 8" id="KW-0420">Kringle</keyword>
<dbReference type="PROSITE" id="PS50038">
    <property type="entry name" value="FZ"/>
    <property type="match status" value="1"/>
</dbReference>